<proteinExistence type="inferred from homology"/>
<evidence type="ECO:0000256" key="5">
    <source>
        <dbReference type="ARBA" id="ARBA00023157"/>
    </source>
</evidence>
<dbReference type="PANTHER" id="PTHR15151">
    <property type="entry name" value="PROTEIN EIGER"/>
    <property type="match status" value="1"/>
</dbReference>
<feature type="compositionally biased region" description="Basic residues" evidence="7">
    <location>
        <begin position="248"/>
        <end position="265"/>
    </location>
</feature>
<dbReference type="GO" id="GO:0006955">
    <property type="term" value="P:immune response"/>
    <property type="evidence" value="ECO:0007669"/>
    <property type="project" value="InterPro"/>
</dbReference>
<keyword evidence="3" id="KW-0202">Cytokine</keyword>
<dbReference type="InterPro" id="IPR008983">
    <property type="entry name" value="Tumour_necrosis_fac-like_dom"/>
</dbReference>
<gene>
    <name evidence="11 12 13" type="primary">LOC113463799</name>
</gene>
<dbReference type="InterPro" id="IPR051748">
    <property type="entry name" value="TNF_Ligand_Superfamily"/>
</dbReference>
<comment type="similarity">
    <text evidence="2">Belongs to the tumor necrosis factor family.</text>
</comment>
<keyword evidence="5" id="KW-1015">Disulfide bond</keyword>
<dbReference type="PROSITE" id="PS00251">
    <property type="entry name" value="THD_1"/>
    <property type="match status" value="1"/>
</dbReference>
<protein>
    <submittedName>
        <fullName evidence="11 12">Protein eiger</fullName>
    </submittedName>
</protein>
<evidence type="ECO:0000256" key="8">
    <source>
        <dbReference type="SAM" id="Phobius"/>
    </source>
</evidence>
<dbReference type="RefSeq" id="XP_026674553.1">
    <property type="nucleotide sequence ID" value="XM_026818752.1"/>
</dbReference>
<evidence type="ECO:0000313" key="12">
    <source>
        <dbReference type="RefSeq" id="XP_026674552.1"/>
    </source>
</evidence>
<accession>A0AAJ7SAK3</accession>
<evidence type="ECO:0000259" key="9">
    <source>
        <dbReference type="PROSITE" id="PS50049"/>
    </source>
</evidence>
<keyword evidence="8" id="KW-1133">Transmembrane helix</keyword>
<feature type="transmembrane region" description="Helical" evidence="8">
    <location>
        <begin position="62"/>
        <end position="84"/>
    </location>
</feature>
<keyword evidence="4" id="KW-0964">Secreted</keyword>
<name>A0AAJ7SAK3_9HYME</name>
<dbReference type="Proteomes" id="UP000694925">
    <property type="component" value="Unplaced"/>
</dbReference>
<reference evidence="11 12" key="1">
    <citation type="submission" date="2025-04" db="UniProtKB">
        <authorList>
            <consortium name="RefSeq"/>
        </authorList>
    </citation>
    <scope>IDENTIFICATION</scope>
    <source>
        <tissue evidence="11 12">Whole body</tissue>
    </source>
</reference>
<evidence type="ECO:0000256" key="7">
    <source>
        <dbReference type="SAM" id="MobiDB-lite"/>
    </source>
</evidence>
<evidence type="ECO:0000256" key="1">
    <source>
        <dbReference type="ARBA" id="ARBA00004613"/>
    </source>
</evidence>
<dbReference type="GO" id="GO:0005164">
    <property type="term" value="F:tumor necrosis factor receptor binding"/>
    <property type="evidence" value="ECO:0007669"/>
    <property type="project" value="InterPro"/>
</dbReference>
<dbReference type="GO" id="GO:0005125">
    <property type="term" value="F:cytokine activity"/>
    <property type="evidence" value="ECO:0007669"/>
    <property type="project" value="UniProtKB-KW"/>
</dbReference>
<evidence type="ECO:0000256" key="3">
    <source>
        <dbReference type="ARBA" id="ARBA00022514"/>
    </source>
</evidence>
<evidence type="ECO:0000313" key="11">
    <source>
        <dbReference type="RefSeq" id="XP_026674551.1"/>
    </source>
</evidence>
<keyword evidence="8" id="KW-0812">Transmembrane</keyword>
<dbReference type="AlphaFoldDB" id="A0AAJ7SAK3"/>
<keyword evidence="10" id="KW-1185">Reference proteome</keyword>
<dbReference type="GO" id="GO:0016020">
    <property type="term" value="C:membrane"/>
    <property type="evidence" value="ECO:0007669"/>
    <property type="project" value="InterPro"/>
</dbReference>
<dbReference type="KEGG" id="ccal:113463799"/>
<evidence type="ECO:0000313" key="10">
    <source>
        <dbReference type="Proteomes" id="UP000694925"/>
    </source>
</evidence>
<evidence type="ECO:0000256" key="2">
    <source>
        <dbReference type="ARBA" id="ARBA00008670"/>
    </source>
</evidence>
<dbReference type="Pfam" id="PF00229">
    <property type="entry name" value="TNF"/>
    <property type="match status" value="1"/>
</dbReference>
<feature type="domain" description="THD" evidence="9">
    <location>
        <begin position="339"/>
        <end position="484"/>
    </location>
</feature>
<sequence length="490" mass="56611">MTSVLPEAESKVTSMKQKLNDLRRKEEARSFLSFSRENLSISQSDIEQGFSKYRMQPWRNTILCLLALFLSLVCLGVEISRFHYTTVNTREIEDLKRTVESLKHRLLKEDLLDELKAFEEQLYAESNDDDPSETDIDNMDYESNYDEENFSSHDYSSDYQDIPKYGAKPSDFPDSTIAPVPTPPELSTNKAIVEELLAAVRKVETKQELKKSHRHDDRQEKEYNELKNNTENLTISKSKRSIEESHGSKRVNNRRQARIKMRRMRNASSTSWDTLEDRSELGQNKSSRYPPKKYTHSAKRTVDSVNANGELNLKSMVGNRTKRVPHQMQKQAHRTQDTVAFHFHGNVEARGIESHQNGKIRHTSSVFTAWKQSDWVSEFNMNRHFVLAEDGRLTVNTAGLYLVYGQIHYYDDSEQLGFHIEVNNKPILKCVLDNSIGQRNISQTCYSAQVIPLKGNDIIVFKEITFTRIVIFNKLNSFFGLVKLGELPNN</sequence>
<feature type="compositionally biased region" description="Polar residues" evidence="7">
    <location>
        <begin position="226"/>
        <end position="236"/>
    </location>
</feature>
<evidence type="ECO:0000256" key="6">
    <source>
        <dbReference type="ARBA" id="ARBA00023180"/>
    </source>
</evidence>
<comment type="subcellular location">
    <subcellularLocation>
        <location evidence="1">Secreted</location>
    </subcellularLocation>
</comment>
<dbReference type="RefSeq" id="XP_026674551.1">
    <property type="nucleotide sequence ID" value="XM_026818750.1"/>
</dbReference>
<dbReference type="CTD" id="36054"/>
<organism evidence="10 13">
    <name type="scientific">Ceratina calcarata</name>
    <dbReference type="NCBI Taxonomy" id="156304"/>
    <lineage>
        <taxon>Eukaryota</taxon>
        <taxon>Metazoa</taxon>
        <taxon>Ecdysozoa</taxon>
        <taxon>Arthropoda</taxon>
        <taxon>Hexapoda</taxon>
        <taxon>Insecta</taxon>
        <taxon>Pterygota</taxon>
        <taxon>Neoptera</taxon>
        <taxon>Endopterygota</taxon>
        <taxon>Hymenoptera</taxon>
        <taxon>Apocrita</taxon>
        <taxon>Aculeata</taxon>
        <taxon>Apoidea</taxon>
        <taxon>Anthophila</taxon>
        <taxon>Apidae</taxon>
        <taxon>Ceratina</taxon>
        <taxon>Zadontomerus</taxon>
    </lineage>
</organism>
<keyword evidence="8" id="KW-0472">Membrane</keyword>
<dbReference type="Gene3D" id="2.60.120.40">
    <property type="match status" value="1"/>
</dbReference>
<dbReference type="GO" id="GO:0005615">
    <property type="term" value="C:extracellular space"/>
    <property type="evidence" value="ECO:0007669"/>
    <property type="project" value="UniProtKB-KW"/>
</dbReference>
<feature type="compositionally biased region" description="Basic and acidic residues" evidence="7">
    <location>
        <begin position="204"/>
        <end position="225"/>
    </location>
</feature>
<feature type="region of interest" description="Disordered" evidence="7">
    <location>
        <begin position="123"/>
        <end position="186"/>
    </location>
</feature>
<dbReference type="InterPro" id="IPR006052">
    <property type="entry name" value="TNF_dom"/>
</dbReference>
<dbReference type="SUPFAM" id="SSF49842">
    <property type="entry name" value="TNF-like"/>
    <property type="match status" value="1"/>
</dbReference>
<dbReference type="PROSITE" id="PS50049">
    <property type="entry name" value="THD_2"/>
    <property type="match status" value="1"/>
</dbReference>
<evidence type="ECO:0000256" key="4">
    <source>
        <dbReference type="ARBA" id="ARBA00022525"/>
    </source>
</evidence>
<dbReference type="GeneID" id="113463799"/>
<dbReference type="InterPro" id="IPR021184">
    <property type="entry name" value="TNF_CS"/>
</dbReference>
<dbReference type="RefSeq" id="XP_026674552.1">
    <property type="nucleotide sequence ID" value="XM_026818751.1"/>
</dbReference>
<evidence type="ECO:0000313" key="13">
    <source>
        <dbReference type="RefSeq" id="XP_026674553.1"/>
    </source>
</evidence>
<dbReference type="PANTHER" id="PTHR15151:SF24">
    <property type="entry name" value="A PROLIFERATION-INDUCING LIGAND-LIKE PROTEIN-RELATED"/>
    <property type="match status" value="1"/>
</dbReference>
<feature type="compositionally biased region" description="Acidic residues" evidence="7">
    <location>
        <begin position="126"/>
        <end position="149"/>
    </location>
</feature>
<keyword evidence="6" id="KW-0325">Glycoprotein</keyword>
<feature type="region of interest" description="Disordered" evidence="7">
    <location>
        <begin position="204"/>
        <end position="298"/>
    </location>
</feature>